<evidence type="ECO:0000313" key="2">
    <source>
        <dbReference type="Proteomes" id="UP000246073"/>
    </source>
</evidence>
<dbReference type="AlphaFoldDB" id="A0A2P9HNF5"/>
<name>A0A2P9HNF5_9HYPH</name>
<protein>
    <submittedName>
        <fullName evidence="1">Uncharacterized protein</fullName>
    </submittedName>
</protein>
<proteinExistence type="predicted"/>
<sequence>MPSKPTRFDIGPLRRLKAVLQIVIAIKGQSLPFAEYRDRAAVFHRAPFV</sequence>
<gene>
    <name evidence="1" type="ORF">OHAE_1522</name>
</gene>
<dbReference type="Proteomes" id="UP000246073">
    <property type="component" value="Unassembled WGS sequence"/>
</dbReference>
<dbReference type="EMBL" id="OOFM01000005">
    <property type="protein sequence ID" value="SPL65655.1"/>
    <property type="molecule type" value="Genomic_DNA"/>
</dbReference>
<accession>A0A2P9HNF5</accession>
<reference evidence="2" key="1">
    <citation type="submission" date="2017-12" db="EMBL/GenBank/DDBJ databases">
        <authorList>
            <person name="Diaz M."/>
        </authorList>
    </citation>
    <scope>NUCLEOTIDE SEQUENCE [LARGE SCALE GENOMIC DNA]</scope>
    <source>
        <strain evidence="2">FI11154</strain>
    </source>
</reference>
<evidence type="ECO:0000313" key="1">
    <source>
        <dbReference type="EMBL" id="SPL65655.1"/>
    </source>
</evidence>
<organism evidence="1 2">
    <name type="scientific">Ochrobactrum soli</name>
    <dbReference type="NCBI Taxonomy" id="2448455"/>
    <lineage>
        <taxon>Bacteria</taxon>
        <taxon>Pseudomonadati</taxon>
        <taxon>Pseudomonadota</taxon>
        <taxon>Alphaproteobacteria</taxon>
        <taxon>Hyphomicrobiales</taxon>
        <taxon>Brucellaceae</taxon>
        <taxon>Brucella/Ochrobactrum group</taxon>
        <taxon>Ochrobactrum</taxon>
    </lineage>
</organism>